<evidence type="ECO:0000313" key="2">
    <source>
        <dbReference type="EMBL" id="PQO42111.1"/>
    </source>
</evidence>
<keyword evidence="2" id="KW-0378">Hydrolase</keyword>
<dbReference type="Gene3D" id="3.30.1390.10">
    <property type="match status" value="1"/>
</dbReference>
<dbReference type="GO" id="GO:0030163">
    <property type="term" value="P:protein catabolic process"/>
    <property type="evidence" value="ECO:0007669"/>
    <property type="project" value="InterPro"/>
</dbReference>
<feature type="domain" description="Adaptor protein ClpS core" evidence="1">
    <location>
        <begin position="21"/>
        <end position="87"/>
    </location>
</feature>
<dbReference type="Proteomes" id="UP000237819">
    <property type="component" value="Unassembled WGS sequence"/>
</dbReference>
<evidence type="ECO:0000313" key="3">
    <source>
        <dbReference type="Proteomes" id="UP000237819"/>
    </source>
</evidence>
<gene>
    <name evidence="2" type="ORF">C5Y93_27580</name>
</gene>
<dbReference type="InterPro" id="IPR014719">
    <property type="entry name" value="Ribosomal_bL12_C/ClpS-like"/>
</dbReference>
<dbReference type="Pfam" id="PF02617">
    <property type="entry name" value="ClpS"/>
    <property type="match status" value="1"/>
</dbReference>
<comment type="caution">
    <text evidence="2">The sequence shown here is derived from an EMBL/GenBank/DDBJ whole genome shotgun (WGS) entry which is preliminary data.</text>
</comment>
<dbReference type="InterPro" id="IPR003769">
    <property type="entry name" value="ClpS_core"/>
</dbReference>
<dbReference type="PANTHER" id="PTHR33473:SF17">
    <property type="entry name" value="ATP-DEPENDENT CLP PROTEASE ADAPTER PROTEIN CLPS1, CHLOROPLASTIC"/>
    <property type="match status" value="1"/>
</dbReference>
<dbReference type="InterPro" id="IPR022935">
    <property type="entry name" value="ClpS"/>
</dbReference>
<evidence type="ECO:0000259" key="1">
    <source>
        <dbReference type="Pfam" id="PF02617"/>
    </source>
</evidence>
<dbReference type="OrthoDB" id="286350at2"/>
<accession>A0A2S8GCX6</accession>
<name>A0A2S8GCX6_9BACT</name>
<proteinExistence type="predicted"/>
<dbReference type="GO" id="GO:0008233">
    <property type="term" value="F:peptidase activity"/>
    <property type="evidence" value="ECO:0007669"/>
    <property type="project" value="UniProtKB-KW"/>
</dbReference>
<reference evidence="2 3" key="1">
    <citation type="submission" date="2018-02" db="EMBL/GenBank/DDBJ databases">
        <title>Comparative genomes isolates from brazilian mangrove.</title>
        <authorList>
            <person name="Araujo J.E."/>
            <person name="Taketani R.G."/>
            <person name="Silva M.C.P."/>
            <person name="Loureco M.V."/>
            <person name="Andreote F.D."/>
        </authorList>
    </citation>
    <scope>NUCLEOTIDE SEQUENCE [LARGE SCALE GENOMIC DNA]</scope>
    <source>
        <strain evidence="2 3">Nap-Phe MGV</strain>
    </source>
</reference>
<organism evidence="2 3">
    <name type="scientific">Blastopirellula marina</name>
    <dbReference type="NCBI Taxonomy" id="124"/>
    <lineage>
        <taxon>Bacteria</taxon>
        <taxon>Pseudomonadati</taxon>
        <taxon>Planctomycetota</taxon>
        <taxon>Planctomycetia</taxon>
        <taxon>Pirellulales</taxon>
        <taxon>Pirellulaceae</taxon>
        <taxon>Blastopirellula</taxon>
    </lineage>
</organism>
<dbReference type="AlphaFoldDB" id="A0A2S8GCX6"/>
<dbReference type="SUPFAM" id="SSF54736">
    <property type="entry name" value="ClpS-like"/>
    <property type="match status" value="1"/>
</dbReference>
<keyword evidence="2" id="KW-0645">Protease</keyword>
<dbReference type="GO" id="GO:0006508">
    <property type="term" value="P:proteolysis"/>
    <property type="evidence" value="ECO:0007669"/>
    <property type="project" value="UniProtKB-KW"/>
</dbReference>
<dbReference type="EMBL" id="PUHZ01000025">
    <property type="protein sequence ID" value="PQO42111.1"/>
    <property type="molecule type" value="Genomic_DNA"/>
</dbReference>
<dbReference type="PANTHER" id="PTHR33473">
    <property type="entry name" value="ATP-DEPENDENT CLP PROTEASE ADAPTER PROTEIN CLPS1, CHLOROPLASTIC"/>
    <property type="match status" value="1"/>
</dbReference>
<sequence length="111" mass="12774">MNSDDTTLANPEAEFQTQLRRQPPYGVVLHNDDMNTFDYVVDTIRTVFRYELEKCFQLTLEADQTGRSILWSGTLEGAELKREQMISRGPDPKVRDRGALPLKVTLEEMPQ</sequence>
<protein>
    <submittedName>
        <fullName evidence="2">Clp protease ClpS</fullName>
    </submittedName>
</protein>